<dbReference type="AlphaFoldDB" id="A0A512CCD8"/>
<evidence type="ECO:0000313" key="1">
    <source>
        <dbReference type="EMBL" id="GEO21881.1"/>
    </source>
</evidence>
<comment type="caution">
    <text evidence="1">The sequence shown here is derived from an EMBL/GenBank/DDBJ whole genome shotgun (WGS) entry which is preliminary data.</text>
</comment>
<proteinExistence type="predicted"/>
<gene>
    <name evidence="1" type="ORF">CQA01_24150</name>
</gene>
<dbReference type="InterPro" id="IPR019619">
    <property type="entry name" value="DUF2490"/>
</dbReference>
<dbReference type="Proteomes" id="UP000321301">
    <property type="component" value="Unassembled WGS sequence"/>
</dbReference>
<sequence length="249" mass="29160">MREMSVSKLHHHILNPKMKKRLFLLSIIITLLVPFSGKAQIDTDKTGAWYMYFFNSTFNKSQWGFQGDIQYRNWNKGGDLEQLLLRGGLTYKPKETDIKFTLGIANITSGAYGEDKSTSSESRIYQEALFPSQFGERFYATHRFRYEQRFVENQDFRTRFRYNLFLNIALNKAAMEKNTLYLALYNEIFINGERGIGNGSSVEIFDRNRFYVALGYMINNDLKVQLGGMRQSTDQWSKNQLQFSLHHDI</sequence>
<organism evidence="1 2">
    <name type="scientific">Cyclobacterium qasimii</name>
    <dbReference type="NCBI Taxonomy" id="1350429"/>
    <lineage>
        <taxon>Bacteria</taxon>
        <taxon>Pseudomonadati</taxon>
        <taxon>Bacteroidota</taxon>
        <taxon>Cytophagia</taxon>
        <taxon>Cytophagales</taxon>
        <taxon>Cyclobacteriaceae</taxon>
        <taxon>Cyclobacterium</taxon>
    </lineage>
</organism>
<name>A0A512CCD8_9BACT</name>
<evidence type="ECO:0000313" key="2">
    <source>
        <dbReference type="Proteomes" id="UP000321301"/>
    </source>
</evidence>
<evidence type="ECO:0008006" key="3">
    <source>
        <dbReference type="Google" id="ProtNLM"/>
    </source>
</evidence>
<dbReference type="Pfam" id="PF10677">
    <property type="entry name" value="DUF2490"/>
    <property type="match status" value="1"/>
</dbReference>
<protein>
    <recommendedName>
        <fullName evidence="3">DUF2490 domain-containing protein</fullName>
    </recommendedName>
</protein>
<accession>A0A512CCD8</accession>
<keyword evidence="2" id="KW-1185">Reference proteome</keyword>
<reference evidence="1 2" key="1">
    <citation type="submission" date="2019-07" db="EMBL/GenBank/DDBJ databases">
        <title>Whole genome shotgun sequence of Cyclobacterium qasimii NBRC 106168.</title>
        <authorList>
            <person name="Hosoyama A."/>
            <person name="Uohara A."/>
            <person name="Ohji S."/>
            <person name="Ichikawa N."/>
        </authorList>
    </citation>
    <scope>NUCLEOTIDE SEQUENCE [LARGE SCALE GENOMIC DNA]</scope>
    <source>
        <strain evidence="1 2">NBRC 106168</strain>
    </source>
</reference>
<dbReference type="EMBL" id="BJYV01000010">
    <property type="protein sequence ID" value="GEO21881.1"/>
    <property type="molecule type" value="Genomic_DNA"/>
</dbReference>